<protein>
    <submittedName>
        <fullName evidence="2">Putative CDP-sugar-dehydratase/epimerase</fullName>
    </submittedName>
</protein>
<gene>
    <name evidence="2" type="primary">spmG</name>
    <name evidence="2" type="ORF">BACI348_30137</name>
</gene>
<dbReference type="Gene3D" id="3.40.50.720">
    <property type="entry name" value="NAD(P)-binding Rossmann-like Domain"/>
    <property type="match status" value="1"/>
</dbReference>
<sequence>MENNHGRFGDSMSGFWNGKNVFVTGCTGLLGSYLVKELIDQGANVTGLVRDQVPRSNLYQGSQFEKMNVVQGALEDMQTIERALGEYEIDTVFHLAAQAIVGVANRHPVSTFEANILGTWNVLEACRRQPLIKRVIVASSDKAYGDQEQLPYDEDMPLNGKHPYDVSKSCADLISHTYYNTYGLPVCITRCGNLYGGGDLNFNRIIPQTIQLVLEGKAPEIRSDGTFIRDYFYIEDAVKAYLLLAEKMEEKGLAGEAFNFSNEIQLTVLELVDKILKAMGSELKPRILNQGTHEIKHQYLSAEKARKLLDWKPDYSIDEGLEKTIEWYREFFQK</sequence>
<dbReference type="InterPro" id="IPR016040">
    <property type="entry name" value="NAD(P)-bd_dom"/>
</dbReference>
<dbReference type="Pfam" id="PF16363">
    <property type="entry name" value="GDP_Man_Dehyd"/>
    <property type="match status" value="1"/>
</dbReference>
<name>A0A653MQL5_BACAB</name>
<dbReference type="EMBL" id="CABWLH010000008">
    <property type="protein sequence ID" value="VXB06398.1"/>
    <property type="molecule type" value="Genomic_DNA"/>
</dbReference>
<reference evidence="2 3" key="1">
    <citation type="submission" date="2019-10" db="EMBL/GenBank/DDBJ databases">
        <authorList>
            <person name="Karimi E."/>
        </authorList>
    </citation>
    <scope>NUCLEOTIDE SEQUENCE [LARGE SCALE GENOMIC DNA]</scope>
    <source>
        <strain evidence="2">Bacillus sp. 348</strain>
    </source>
</reference>
<feature type="domain" description="NAD(P)-binding" evidence="1">
    <location>
        <begin position="22"/>
        <end position="324"/>
    </location>
</feature>
<accession>A0A653MQL5</accession>
<organism evidence="2 3">
    <name type="scientific">Bacillus altitudinis</name>
    <dbReference type="NCBI Taxonomy" id="293387"/>
    <lineage>
        <taxon>Bacteria</taxon>
        <taxon>Bacillati</taxon>
        <taxon>Bacillota</taxon>
        <taxon>Bacilli</taxon>
        <taxon>Bacillales</taxon>
        <taxon>Bacillaceae</taxon>
        <taxon>Bacillus</taxon>
    </lineage>
</organism>
<dbReference type="Proteomes" id="UP000433089">
    <property type="component" value="Unassembled WGS sequence"/>
</dbReference>
<dbReference type="SUPFAM" id="SSF51735">
    <property type="entry name" value="NAD(P)-binding Rossmann-fold domains"/>
    <property type="match status" value="1"/>
</dbReference>
<evidence type="ECO:0000313" key="3">
    <source>
        <dbReference type="Proteomes" id="UP000433089"/>
    </source>
</evidence>
<dbReference type="PANTHER" id="PTHR43000">
    <property type="entry name" value="DTDP-D-GLUCOSE 4,6-DEHYDRATASE-RELATED"/>
    <property type="match status" value="1"/>
</dbReference>
<evidence type="ECO:0000259" key="1">
    <source>
        <dbReference type="Pfam" id="PF16363"/>
    </source>
</evidence>
<proteinExistence type="predicted"/>
<dbReference type="InterPro" id="IPR036291">
    <property type="entry name" value="NAD(P)-bd_dom_sf"/>
</dbReference>
<dbReference type="Gene3D" id="3.90.25.10">
    <property type="entry name" value="UDP-galactose 4-epimerase, domain 1"/>
    <property type="match status" value="1"/>
</dbReference>
<evidence type="ECO:0000313" key="2">
    <source>
        <dbReference type="EMBL" id="VXB06398.1"/>
    </source>
</evidence>
<dbReference type="AlphaFoldDB" id="A0A653MQL5"/>